<keyword evidence="1" id="KW-0812">Transmembrane</keyword>
<protein>
    <submittedName>
        <fullName evidence="2">CLUMA_CG009660, isoform A</fullName>
    </submittedName>
</protein>
<proteinExistence type="predicted"/>
<keyword evidence="1" id="KW-1133">Transmembrane helix</keyword>
<dbReference type="Proteomes" id="UP000183832">
    <property type="component" value="Unassembled WGS sequence"/>
</dbReference>
<evidence type="ECO:0000313" key="3">
    <source>
        <dbReference type="Proteomes" id="UP000183832"/>
    </source>
</evidence>
<accession>A0A1J1ICR7</accession>
<feature type="transmembrane region" description="Helical" evidence="1">
    <location>
        <begin position="93"/>
        <end position="112"/>
    </location>
</feature>
<evidence type="ECO:0000256" key="1">
    <source>
        <dbReference type="SAM" id="Phobius"/>
    </source>
</evidence>
<keyword evidence="3" id="KW-1185">Reference proteome</keyword>
<gene>
    <name evidence="2" type="ORF">CLUMA_CG009660</name>
</gene>
<sequence length="133" mass="15692">MRSVLCLYLMLNEGKKCVKWGQYLNEVRKNAHGNQSRLWLSHHPNMSKKYMFHNKPENFMSFSHAIYLSMDNDYKSNNKTKQKQPKRKKEETANLALVGLLVVGCYVNLHFIRIISGEISKQQTMFKSKQCEY</sequence>
<reference evidence="2 3" key="1">
    <citation type="submission" date="2015-04" db="EMBL/GenBank/DDBJ databases">
        <authorList>
            <person name="Syromyatnikov M.Y."/>
            <person name="Popov V.N."/>
        </authorList>
    </citation>
    <scope>NUCLEOTIDE SEQUENCE [LARGE SCALE GENOMIC DNA]</scope>
</reference>
<evidence type="ECO:0000313" key="2">
    <source>
        <dbReference type="EMBL" id="CRK96233.1"/>
    </source>
</evidence>
<dbReference type="EMBL" id="CVRI01000043">
    <property type="protein sequence ID" value="CRK96233.1"/>
    <property type="molecule type" value="Genomic_DNA"/>
</dbReference>
<organism evidence="2 3">
    <name type="scientific">Clunio marinus</name>
    <dbReference type="NCBI Taxonomy" id="568069"/>
    <lineage>
        <taxon>Eukaryota</taxon>
        <taxon>Metazoa</taxon>
        <taxon>Ecdysozoa</taxon>
        <taxon>Arthropoda</taxon>
        <taxon>Hexapoda</taxon>
        <taxon>Insecta</taxon>
        <taxon>Pterygota</taxon>
        <taxon>Neoptera</taxon>
        <taxon>Endopterygota</taxon>
        <taxon>Diptera</taxon>
        <taxon>Nematocera</taxon>
        <taxon>Chironomoidea</taxon>
        <taxon>Chironomidae</taxon>
        <taxon>Clunio</taxon>
    </lineage>
</organism>
<dbReference type="AlphaFoldDB" id="A0A1J1ICR7"/>
<name>A0A1J1ICR7_9DIPT</name>
<keyword evidence="1" id="KW-0472">Membrane</keyword>